<evidence type="ECO:0000313" key="4">
    <source>
        <dbReference type="Proteomes" id="UP001259982"/>
    </source>
</evidence>
<dbReference type="EMBL" id="JAVRHY010000009">
    <property type="protein sequence ID" value="MDT0619008.1"/>
    <property type="molecule type" value="Genomic_DNA"/>
</dbReference>
<evidence type="ECO:0000256" key="1">
    <source>
        <dbReference type="SAM" id="MobiDB-lite"/>
    </source>
</evidence>
<reference evidence="3 4" key="1">
    <citation type="submission" date="2023-09" db="EMBL/GenBank/DDBJ databases">
        <authorList>
            <person name="Rey-Velasco X."/>
        </authorList>
    </citation>
    <scope>NUCLEOTIDE SEQUENCE [LARGE SCALE GENOMIC DNA]</scope>
    <source>
        <strain evidence="3 4">P385</strain>
    </source>
</reference>
<comment type="caution">
    <text evidence="3">The sequence shown here is derived from an EMBL/GenBank/DDBJ whole genome shotgun (WGS) entry which is preliminary data.</text>
</comment>
<proteinExistence type="predicted"/>
<evidence type="ECO:0000313" key="3">
    <source>
        <dbReference type="EMBL" id="MDT0619008.1"/>
    </source>
</evidence>
<keyword evidence="4" id="KW-1185">Reference proteome</keyword>
<dbReference type="Proteomes" id="UP001259982">
    <property type="component" value="Unassembled WGS sequence"/>
</dbReference>
<evidence type="ECO:0000256" key="2">
    <source>
        <dbReference type="SAM" id="SignalP"/>
    </source>
</evidence>
<feature type="region of interest" description="Disordered" evidence="1">
    <location>
        <begin position="216"/>
        <end position="240"/>
    </location>
</feature>
<keyword evidence="2" id="KW-0732">Signal</keyword>
<feature type="signal peptide" evidence="2">
    <location>
        <begin position="1"/>
        <end position="20"/>
    </location>
</feature>
<accession>A0ABU3BA21</accession>
<evidence type="ECO:0008006" key="5">
    <source>
        <dbReference type="Google" id="ProtNLM"/>
    </source>
</evidence>
<dbReference type="RefSeq" id="WP_311659297.1">
    <property type="nucleotide sequence ID" value="NZ_JAVRHY010000009.1"/>
</dbReference>
<organism evidence="3 4">
    <name type="scientific">Spectribacter acetivorans</name>
    <dbReference type="NCBI Taxonomy" id="3075603"/>
    <lineage>
        <taxon>Bacteria</taxon>
        <taxon>Pseudomonadati</taxon>
        <taxon>Pseudomonadota</taxon>
        <taxon>Gammaproteobacteria</taxon>
        <taxon>Salinisphaerales</taxon>
        <taxon>Salinisphaeraceae</taxon>
        <taxon>Spectribacter</taxon>
    </lineage>
</organism>
<feature type="compositionally biased region" description="Low complexity" evidence="1">
    <location>
        <begin position="226"/>
        <end position="240"/>
    </location>
</feature>
<protein>
    <recommendedName>
        <fullName evidence="5">DUF1400 domain-containing protein</fullName>
    </recommendedName>
</protein>
<feature type="chain" id="PRO_5046629131" description="DUF1400 domain-containing protein" evidence="2">
    <location>
        <begin position="21"/>
        <end position="240"/>
    </location>
</feature>
<gene>
    <name evidence="3" type="ORF">RM531_11020</name>
</gene>
<name>A0ABU3BA21_9GAMM</name>
<sequence>MHKPVTIVAGLMLAAGTASAQTGALPLDGLLGLSTDTPPGSSLAGPLSGGAEPLLELVNYTAAVGTGVAAAQPSQPELVAVAESLIALGSNPGASADTDLASLLSVEHFQDSANATIQVVGVVADGASKLTADGVDAYRAIVAGNTNYSDILRPPSLALDQEILIDIPQAGLDALIVAFGGEDGALTPTFEALKVAEFGTIDRARAVFIRDLATPEPDLPRPSDQALLSGASSLPSLPGL</sequence>